<reference evidence="1 2" key="2">
    <citation type="journal article" date="2012" name="BMC Genomics">
        <title>The genome of Pelobacter carbinolicus reveals surprising metabolic capabilities and physiological features.</title>
        <authorList>
            <person name="Aklujkar M."/>
            <person name="Haveman S.A."/>
            <person name="Didonato R.Jr."/>
            <person name="Chertkov O."/>
            <person name="Han C.S."/>
            <person name="Land M.L."/>
            <person name="Brown P."/>
            <person name="Lovley D.R."/>
        </authorList>
    </citation>
    <scope>NUCLEOTIDE SEQUENCE [LARGE SCALE GENOMIC DNA]</scope>
    <source>
        <strain evidence="2">DSM 2380 / NBRC 103641 / GraBd1</strain>
    </source>
</reference>
<protein>
    <submittedName>
        <fullName evidence="1">Uncharacterized protein</fullName>
    </submittedName>
</protein>
<keyword evidence="2" id="KW-1185">Reference proteome</keyword>
<organism evidence="1 2">
    <name type="scientific">Syntrophotalea carbinolica (strain DSM 2380 / NBRC 103641 / GraBd1)</name>
    <name type="common">Pelobacter carbinolicus</name>
    <dbReference type="NCBI Taxonomy" id="338963"/>
    <lineage>
        <taxon>Bacteria</taxon>
        <taxon>Pseudomonadati</taxon>
        <taxon>Thermodesulfobacteriota</taxon>
        <taxon>Desulfuromonadia</taxon>
        <taxon>Desulfuromonadales</taxon>
        <taxon>Syntrophotaleaceae</taxon>
        <taxon>Syntrophotalea</taxon>
    </lineage>
</organism>
<dbReference type="KEGG" id="pca:Pcar_3171"/>
<reference evidence="2" key="1">
    <citation type="submission" date="2005-10" db="EMBL/GenBank/DDBJ databases">
        <title>Complete sequence of Pelobacter carbinolicus DSM 2380.</title>
        <authorList>
            <person name="Copeland A."/>
            <person name="Lucas S."/>
            <person name="Lapidus A."/>
            <person name="Barry K."/>
            <person name="Detter J.C."/>
            <person name="Glavina T."/>
            <person name="Hammon N."/>
            <person name="Israni S."/>
            <person name="Pitluck S."/>
            <person name="Chertkov O."/>
            <person name="Schmutz J."/>
            <person name="Larimer F."/>
            <person name="Land M."/>
            <person name="Kyrpides N."/>
            <person name="Ivanova N."/>
            <person name="Richardson P."/>
        </authorList>
    </citation>
    <scope>NUCLEOTIDE SEQUENCE [LARGE SCALE GENOMIC DNA]</scope>
    <source>
        <strain evidence="2">DSM 2380 / NBRC 103641 / GraBd1</strain>
    </source>
</reference>
<dbReference type="AlphaFoldDB" id="Q0C6Z6"/>
<proteinExistence type="predicted"/>
<gene>
    <name evidence="1" type="ordered locus">Pcar_3171</name>
</gene>
<evidence type="ECO:0000313" key="2">
    <source>
        <dbReference type="Proteomes" id="UP000002534"/>
    </source>
</evidence>
<accession>Q0C6Z6</accession>
<name>Q0C6Z6_SYNC1</name>
<evidence type="ECO:0000313" key="1">
    <source>
        <dbReference type="EMBL" id="ABI81791.1"/>
    </source>
</evidence>
<dbReference type="Proteomes" id="UP000002534">
    <property type="component" value="Chromosome"/>
</dbReference>
<sequence length="77" mass="8631">MHIPELCYQDKLLEQKSRTRAQKYTGQGGPKNVASCKRAIANFLANTELITPDFSGKLVISFKEGGISYIEKVEQIK</sequence>
<dbReference type="HOGENOM" id="CLU_2634916_0_0_7"/>
<dbReference type="EMBL" id="CP000142">
    <property type="protein sequence ID" value="ABI81791.1"/>
    <property type="molecule type" value="Genomic_DNA"/>
</dbReference>